<name>A0ABP5AGW2_9ACTN</name>
<sequence length="54" mass="6129">MVAPLLLVLGVWNYLQGEVRDLQLLRIIGAAITLLSLVVAIVAVDMWRRERQSR</sequence>
<keyword evidence="1" id="KW-0812">Transmembrane</keyword>
<dbReference type="EMBL" id="BAAAMY010000002">
    <property type="protein sequence ID" value="GAA1911389.1"/>
    <property type="molecule type" value="Genomic_DNA"/>
</dbReference>
<evidence type="ECO:0000256" key="1">
    <source>
        <dbReference type="SAM" id="Phobius"/>
    </source>
</evidence>
<organism evidence="2 3">
    <name type="scientific">Nocardioides lentus</name>
    <dbReference type="NCBI Taxonomy" id="338077"/>
    <lineage>
        <taxon>Bacteria</taxon>
        <taxon>Bacillati</taxon>
        <taxon>Actinomycetota</taxon>
        <taxon>Actinomycetes</taxon>
        <taxon>Propionibacteriales</taxon>
        <taxon>Nocardioidaceae</taxon>
        <taxon>Nocardioides</taxon>
    </lineage>
</organism>
<feature type="transmembrane region" description="Helical" evidence="1">
    <location>
        <begin position="27"/>
        <end position="47"/>
    </location>
</feature>
<dbReference type="Proteomes" id="UP001501612">
    <property type="component" value="Unassembled WGS sequence"/>
</dbReference>
<keyword evidence="1" id="KW-1133">Transmembrane helix</keyword>
<reference evidence="3" key="1">
    <citation type="journal article" date="2019" name="Int. J. Syst. Evol. Microbiol.">
        <title>The Global Catalogue of Microorganisms (GCM) 10K type strain sequencing project: providing services to taxonomists for standard genome sequencing and annotation.</title>
        <authorList>
            <consortium name="The Broad Institute Genomics Platform"/>
            <consortium name="The Broad Institute Genome Sequencing Center for Infectious Disease"/>
            <person name="Wu L."/>
            <person name="Ma J."/>
        </authorList>
    </citation>
    <scope>NUCLEOTIDE SEQUENCE [LARGE SCALE GENOMIC DNA]</scope>
    <source>
        <strain evidence="3">JCM 14046</strain>
    </source>
</reference>
<keyword evidence="1" id="KW-0472">Membrane</keyword>
<gene>
    <name evidence="2" type="ORF">GCM10009737_11030</name>
</gene>
<evidence type="ECO:0000313" key="3">
    <source>
        <dbReference type="Proteomes" id="UP001501612"/>
    </source>
</evidence>
<proteinExistence type="predicted"/>
<accession>A0ABP5AGW2</accession>
<protein>
    <submittedName>
        <fullName evidence="2">Uncharacterized protein</fullName>
    </submittedName>
</protein>
<comment type="caution">
    <text evidence="2">The sequence shown here is derived from an EMBL/GenBank/DDBJ whole genome shotgun (WGS) entry which is preliminary data.</text>
</comment>
<keyword evidence="3" id="KW-1185">Reference proteome</keyword>
<evidence type="ECO:0000313" key="2">
    <source>
        <dbReference type="EMBL" id="GAA1911389.1"/>
    </source>
</evidence>